<evidence type="ECO:0000313" key="7">
    <source>
        <dbReference type="EMBL" id="CAI8033668.1"/>
    </source>
</evidence>
<dbReference type="SUPFAM" id="SSF54565">
    <property type="entry name" value="Ribosomal protein S16"/>
    <property type="match status" value="1"/>
</dbReference>
<comment type="similarity">
    <text evidence="1">Belongs to the bacterial ribosomal protein bS16 family.</text>
</comment>
<dbReference type="Proteomes" id="UP001174909">
    <property type="component" value="Unassembled WGS sequence"/>
</dbReference>
<dbReference type="InterPro" id="IPR023803">
    <property type="entry name" value="Ribosomal_bS16_dom_sf"/>
</dbReference>
<evidence type="ECO:0000256" key="3">
    <source>
        <dbReference type="ARBA" id="ARBA00023274"/>
    </source>
</evidence>
<protein>
    <recommendedName>
        <fullName evidence="4">Small ribosomal subunit protein bS16m</fullName>
    </recommendedName>
    <alternativeName>
        <fullName evidence="5">28S ribosomal protein S16, mitochondrial</fullName>
    </alternativeName>
</protein>
<keyword evidence="2 7" id="KW-0689">Ribosomal protein</keyword>
<proteinExistence type="inferred from homology"/>
<organism evidence="7 8">
    <name type="scientific">Geodia barretti</name>
    <name type="common">Barrett's horny sponge</name>
    <dbReference type="NCBI Taxonomy" id="519541"/>
    <lineage>
        <taxon>Eukaryota</taxon>
        <taxon>Metazoa</taxon>
        <taxon>Porifera</taxon>
        <taxon>Demospongiae</taxon>
        <taxon>Heteroscleromorpha</taxon>
        <taxon>Tetractinellida</taxon>
        <taxon>Astrophorina</taxon>
        <taxon>Geodiidae</taxon>
        <taxon>Geodia</taxon>
    </lineage>
</organism>
<dbReference type="NCBIfam" id="TIGR00002">
    <property type="entry name" value="S16"/>
    <property type="match status" value="1"/>
</dbReference>
<dbReference type="GO" id="GO:0006412">
    <property type="term" value="P:translation"/>
    <property type="evidence" value="ECO:0007669"/>
    <property type="project" value="InterPro"/>
</dbReference>
<comment type="caution">
    <text evidence="7">The sequence shown here is derived from an EMBL/GenBank/DDBJ whole genome shotgun (WGS) entry which is preliminary data.</text>
</comment>
<dbReference type="GO" id="GO:0005737">
    <property type="term" value="C:cytoplasm"/>
    <property type="evidence" value="ECO:0007669"/>
    <property type="project" value="UniProtKB-ARBA"/>
</dbReference>
<evidence type="ECO:0000256" key="5">
    <source>
        <dbReference type="ARBA" id="ARBA00035438"/>
    </source>
</evidence>
<dbReference type="InterPro" id="IPR000307">
    <property type="entry name" value="Ribosomal_bS16"/>
</dbReference>
<keyword evidence="3" id="KW-0687">Ribonucleoprotein</keyword>
<evidence type="ECO:0000256" key="2">
    <source>
        <dbReference type="ARBA" id="ARBA00022980"/>
    </source>
</evidence>
<evidence type="ECO:0000256" key="6">
    <source>
        <dbReference type="SAM" id="MobiDB-lite"/>
    </source>
</evidence>
<dbReference type="GO" id="GO:0015935">
    <property type="term" value="C:small ribosomal subunit"/>
    <property type="evidence" value="ECO:0007669"/>
    <property type="project" value="TreeGrafter"/>
</dbReference>
<dbReference type="PANTHER" id="PTHR12919:SF20">
    <property type="entry name" value="SMALL RIBOSOMAL SUBUNIT PROTEIN BS16M"/>
    <property type="match status" value="1"/>
</dbReference>
<sequence length="116" mass="12647">MLRIRLRRVGKKGKPSYRIVVAEASAPRDGAYVEWIGNYDPMVDPPAYTIKMERAQEWMGKGAQPSDAVQRILDWTVAAKNAIVENEEESDVEEADAMAASAESAGEHVAGEAAEA</sequence>
<accession>A0AA35WTY0</accession>
<feature type="region of interest" description="Disordered" evidence="6">
    <location>
        <begin position="85"/>
        <end position="116"/>
    </location>
</feature>
<dbReference type="GO" id="GO:0003735">
    <property type="term" value="F:structural constituent of ribosome"/>
    <property type="evidence" value="ECO:0007669"/>
    <property type="project" value="InterPro"/>
</dbReference>
<evidence type="ECO:0000256" key="1">
    <source>
        <dbReference type="ARBA" id="ARBA00006668"/>
    </source>
</evidence>
<dbReference type="HAMAP" id="MF_00385">
    <property type="entry name" value="Ribosomal_bS16"/>
    <property type="match status" value="1"/>
</dbReference>
<evidence type="ECO:0000256" key="4">
    <source>
        <dbReference type="ARBA" id="ARBA00035263"/>
    </source>
</evidence>
<evidence type="ECO:0000313" key="8">
    <source>
        <dbReference type="Proteomes" id="UP001174909"/>
    </source>
</evidence>
<name>A0AA35WTY0_GEOBA</name>
<reference evidence="7" key="1">
    <citation type="submission" date="2023-03" db="EMBL/GenBank/DDBJ databases">
        <authorList>
            <person name="Steffen K."/>
            <person name="Cardenas P."/>
        </authorList>
    </citation>
    <scope>NUCLEOTIDE SEQUENCE</scope>
</reference>
<dbReference type="PANTHER" id="PTHR12919">
    <property type="entry name" value="30S RIBOSOMAL PROTEIN S16"/>
    <property type="match status" value="1"/>
</dbReference>
<dbReference type="AlphaFoldDB" id="A0AA35WTY0"/>
<dbReference type="Pfam" id="PF00886">
    <property type="entry name" value="Ribosomal_S16"/>
    <property type="match status" value="1"/>
</dbReference>
<gene>
    <name evidence="7" type="ORF">GBAR_LOCUS18987</name>
</gene>
<dbReference type="Gene3D" id="3.30.1320.10">
    <property type="match status" value="1"/>
</dbReference>
<dbReference type="EMBL" id="CASHTH010002683">
    <property type="protein sequence ID" value="CAI8033668.1"/>
    <property type="molecule type" value="Genomic_DNA"/>
</dbReference>
<feature type="compositionally biased region" description="Acidic residues" evidence="6">
    <location>
        <begin position="85"/>
        <end position="96"/>
    </location>
</feature>
<keyword evidence="8" id="KW-1185">Reference proteome</keyword>